<organism evidence="13 14">
    <name type="scientific">Heracleum sosnowskyi</name>
    <dbReference type="NCBI Taxonomy" id="360622"/>
    <lineage>
        <taxon>Eukaryota</taxon>
        <taxon>Viridiplantae</taxon>
        <taxon>Streptophyta</taxon>
        <taxon>Embryophyta</taxon>
        <taxon>Tracheophyta</taxon>
        <taxon>Spermatophyta</taxon>
        <taxon>Magnoliopsida</taxon>
        <taxon>eudicotyledons</taxon>
        <taxon>Gunneridae</taxon>
        <taxon>Pentapetalae</taxon>
        <taxon>asterids</taxon>
        <taxon>campanulids</taxon>
        <taxon>Apiales</taxon>
        <taxon>Apiaceae</taxon>
        <taxon>Apioideae</taxon>
        <taxon>apioid superclade</taxon>
        <taxon>Tordylieae</taxon>
        <taxon>Tordyliinae</taxon>
        <taxon>Heracleum</taxon>
    </lineage>
</organism>
<keyword evidence="5" id="KW-0053">Apoptosis</keyword>
<keyword evidence="6 11" id="KW-0256">Endoplasmic reticulum</keyword>
<keyword evidence="10 11" id="KW-0472">Membrane</keyword>
<evidence type="ECO:0000256" key="5">
    <source>
        <dbReference type="ARBA" id="ARBA00022703"/>
    </source>
</evidence>
<evidence type="ECO:0000313" key="14">
    <source>
        <dbReference type="Proteomes" id="UP001237642"/>
    </source>
</evidence>
<sequence>MIQLLYLILFAEGFVALLLMVEISPLRELIMIGLDQVEKRRGTVLTIAGTMVVILISNSYSIAKIQNKSAKVGTMTPMDQVLWRTHLLEASLLGFSLFLGFLIVCMHSHLRELNNLRTTVRDSRQEVERLEKEKLKLKENEEKAKEATKLMQKEVSESIRKLDKLKLESKEKETRVETAEGHVAALQKQMADLLLEYDRLLEDNQNLQAHAVGK</sequence>
<dbReference type="FunFam" id="1.20.5.110:FF:000011">
    <property type="entry name" value="B-cell receptor-associated protein 29"/>
    <property type="match status" value="1"/>
</dbReference>
<name>A0AAD8M1D9_9APIA</name>
<evidence type="ECO:0000256" key="7">
    <source>
        <dbReference type="ARBA" id="ARBA00022927"/>
    </source>
</evidence>
<dbReference type="GO" id="GO:0070973">
    <property type="term" value="P:protein localization to endoplasmic reticulum exit site"/>
    <property type="evidence" value="ECO:0007669"/>
    <property type="project" value="UniProtKB-UniRule"/>
</dbReference>
<comment type="function">
    <text evidence="11">May play a role in anterograde transport of membrane proteins from the endoplasmic reticulum to the Golgi.</text>
</comment>
<comment type="similarity">
    <text evidence="2 11">Belongs to the BCAP29/BCAP31 family.</text>
</comment>
<dbReference type="GO" id="GO:0006886">
    <property type="term" value="P:intracellular protein transport"/>
    <property type="evidence" value="ECO:0007669"/>
    <property type="project" value="UniProtKB-UniRule"/>
</dbReference>
<feature type="transmembrane region" description="Helical" evidence="11">
    <location>
        <begin position="6"/>
        <end position="23"/>
    </location>
</feature>
<keyword evidence="3 11" id="KW-0813">Transport</keyword>
<dbReference type="Gene3D" id="1.20.5.110">
    <property type="match status" value="1"/>
</dbReference>
<dbReference type="PANTHER" id="PTHR12701">
    <property type="entry name" value="BCR-ASSOCIATED PROTEIN, BAP"/>
    <property type="match status" value="1"/>
</dbReference>
<evidence type="ECO:0000313" key="13">
    <source>
        <dbReference type="EMBL" id="KAK1355997.1"/>
    </source>
</evidence>
<keyword evidence="8 11" id="KW-1133">Transmembrane helix</keyword>
<feature type="transmembrane region" description="Helical" evidence="11">
    <location>
        <begin position="44"/>
        <end position="63"/>
    </location>
</feature>
<accession>A0AAD8M1D9</accession>
<dbReference type="GO" id="GO:0006888">
    <property type="term" value="P:endoplasmic reticulum to Golgi vesicle-mediated transport"/>
    <property type="evidence" value="ECO:0007669"/>
    <property type="project" value="UniProtKB-UniRule"/>
</dbReference>
<comment type="caution">
    <text evidence="13">The sequence shown here is derived from an EMBL/GenBank/DDBJ whole genome shotgun (WGS) entry which is preliminary data.</text>
</comment>
<keyword evidence="7 11" id="KW-0653">Protein transport</keyword>
<evidence type="ECO:0000256" key="4">
    <source>
        <dbReference type="ARBA" id="ARBA00022692"/>
    </source>
</evidence>
<protein>
    <recommendedName>
        <fullName evidence="11">Endoplasmic reticulum transmembrane protein</fullName>
    </recommendedName>
</protein>
<dbReference type="AlphaFoldDB" id="A0AAD8M1D9"/>
<keyword evidence="9 12" id="KW-0175">Coiled coil</keyword>
<dbReference type="Proteomes" id="UP001237642">
    <property type="component" value="Unassembled WGS sequence"/>
</dbReference>
<evidence type="ECO:0000256" key="10">
    <source>
        <dbReference type="ARBA" id="ARBA00023136"/>
    </source>
</evidence>
<gene>
    <name evidence="13" type="ORF">POM88_049253</name>
</gene>
<feature type="coiled-coil region" evidence="12">
    <location>
        <begin position="106"/>
        <end position="210"/>
    </location>
</feature>
<dbReference type="PANTHER" id="PTHR12701:SF13">
    <property type="entry name" value="ENDOPLASMIC RETICULUM TRANSMEMBRANE PROTEIN"/>
    <property type="match status" value="1"/>
</dbReference>
<evidence type="ECO:0000256" key="2">
    <source>
        <dbReference type="ARBA" id="ARBA00007956"/>
    </source>
</evidence>
<proteinExistence type="inferred from homology"/>
<reference evidence="13" key="2">
    <citation type="submission" date="2023-05" db="EMBL/GenBank/DDBJ databases">
        <authorList>
            <person name="Schelkunov M.I."/>
        </authorList>
    </citation>
    <scope>NUCLEOTIDE SEQUENCE</scope>
    <source>
        <strain evidence="13">Hsosn_3</strain>
        <tissue evidence="13">Leaf</tissue>
    </source>
</reference>
<comment type="subcellular location">
    <subcellularLocation>
        <location evidence="1 11">Endoplasmic reticulum membrane</location>
        <topology evidence="1 11">Multi-pass membrane protein</topology>
    </subcellularLocation>
</comment>
<evidence type="ECO:0000256" key="12">
    <source>
        <dbReference type="SAM" id="Coils"/>
    </source>
</evidence>
<dbReference type="EMBL" id="JAUIZM010000011">
    <property type="protein sequence ID" value="KAK1355997.1"/>
    <property type="molecule type" value="Genomic_DNA"/>
</dbReference>
<evidence type="ECO:0000256" key="6">
    <source>
        <dbReference type="ARBA" id="ARBA00022824"/>
    </source>
</evidence>
<evidence type="ECO:0000256" key="11">
    <source>
        <dbReference type="RuleBase" id="RU367026"/>
    </source>
</evidence>
<keyword evidence="11" id="KW-0931">ER-Golgi transport</keyword>
<dbReference type="InterPro" id="IPR008417">
    <property type="entry name" value="BAP29/BAP31"/>
</dbReference>
<evidence type="ECO:0000256" key="9">
    <source>
        <dbReference type="ARBA" id="ARBA00023054"/>
    </source>
</evidence>
<keyword evidence="14" id="KW-1185">Reference proteome</keyword>
<dbReference type="GO" id="GO:0005789">
    <property type="term" value="C:endoplasmic reticulum membrane"/>
    <property type="evidence" value="ECO:0007669"/>
    <property type="project" value="UniProtKB-SubCell"/>
</dbReference>
<evidence type="ECO:0000256" key="3">
    <source>
        <dbReference type="ARBA" id="ARBA00022448"/>
    </source>
</evidence>
<keyword evidence="4 11" id="KW-0812">Transmembrane</keyword>
<evidence type="ECO:0000256" key="8">
    <source>
        <dbReference type="ARBA" id="ARBA00022989"/>
    </source>
</evidence>
<reference evidence="13" key="1">
    <citation type="submission" date="2023-02" db="EMBL/GenBank/DDBJ databases">
        <title>Genome of toxic invasive species Heracleum sosnowskyi carries increased number of genes despite the absence of recent whole-genome duplications.</title>
        <authorList>
            <person name="Schelkunov M."/>
            <person name="Shtratnikova V."/>
            <person name="Makarenko M."/>
            <person name="Klepikova A."/>
            <person name="Omelchenko D."/>
            <person name="Novikova G."/>
            <person name="Obukhova E."/>
            <person name="Bogdanov V."/>
            <person name="Penin A."/>
            <person name="Logacheva M."/>
        </authorList>
    </citation>
    <scope>NUCLEOTIDE SEQUENCE</scope>
    <source>
        <strain evidence="13">Hsosn_3</strain>
        <tissue evidence="13">Leaf</tissue>
    </source>
</reference>
<evidence type="ECO:0000256" key="1">
    <source>
        <dbReference type="ARBA" id="ARBA00004477"/>
    </source>
</evidence>
<feature type="transmembrane region" description="Helical" evidence="11">
    <location>
        <begin position="83"/>
        <end position="105"/>
    </location>
</feature>